<dbReference type="PANTHER" id="PTHR40274">
    <property type="entry name" value="VIRGINIAMYCIN B LYASE"/>
    <property type="match status" value="1"/>
</dbReference>
<dbReference type="PANTHER" id="PTHR40274:SF3">
    <property type="entry name" value="VIRGINIAMYCIN B LYASE"/>
    <property type="match status" value="1"/>
</dbReference>
<dbReference type="InterPro" id="IPR011042">
    <property type="entry name" value="6-blade_b-propeller_TolB-like"/>
</dbReference>
<dbReference type="SUPFAM" id="SSF101898">
    <property type="entry name" value="NHL repeat"/>
    <property type="match status" value="1"/>
</dbReference>
<protein>
    <submittedName>
        <fullName evidence="5">T9SS type A sorting domain-containing protein</fullName>
    </submittedName>
</protein>
<evidence type="ECO:0000259" key="3">
    <source>
        <dbReference type="Pfam" id="PF08450"/>
    </source>
</evidence>
<dbReference type="NCBIfam" id="TIGR04183">
    <property type="entry name" value="Por_Secre_tail"/>
    <property type="match status" value="1"/>
</dbReference>
<organism evidence="5 6">
    <name type="scientific">Empedobacter falsenii</name>
    <dbReference type="NCBI Taxonomy" id="343874"/>
    <lineage>
        <taxon>Bacteria</taxon>
        <taxon>Pseudomonadati</taxon>
        <taxon>Bacteroidota</taxon>
        <taxon>Flavobacteriia</taxon>
        <taxon>Flavobacteriales</taxon>
        <taxon>Weeksellaceae</taxon>
        <taxon>Empedobacter</taxon>
    </lineage>
</organism>
<evidence type="ECO:0000313" key="5">
    <source>
        <dbReference type="EMBL" id="QLL58527.1"/>
    </source>
</evidence>
<feature type="chain" id="PRO_5028899079" evidence="2">
    <location>
        <begin position="20"/>
        <end position="343"/>
    </location>
</feature>
<dbReference type="EMBL" id="CP040908">
    <property type="protein sequence ID" value="QLL58527.1"/>
    <property type="molecule type" value="Genomic_DNA"/>
</dbReference>
<dbReference type="InterPro" id="IPR051344">
    <property type="entry name" value="Vgb"/>
</dbReference>
<dbReference type="AlphaFoldDB" id="A0A7H9DTJ3"/>
<dbReference type="Pfam" id="PF18962">
    <property type="entry name" value="Por_Secre_tail"/>
    <property type="match status" value="1"/>
</dbReference>
<name>A0A7H9DTJ3_9FLAO</name>
<dbReference type="Gene3D" id="2.120.10.30">
    <property type="entry name" value="TolB, C-terminal domain"/>
    <property type="match status" value="1"/>
</dbReference>
<dbReference type="Pfam" id="PF08450">
    <property type="entry name" value="SGL"/>
    <property type="match status" value="1"/>
</dbReference>
<keyword evidence="6" id="KW-1185">Reference proteome</keyword>
<proteinExistence type="predicted"/>
<feature type="signal peptide" evidence="2">
    <location>
        <begin position="1"/>
        <end position="19"/>
    </location>
</feature>
<feature type="domain" description="SMP-30/Gluconolactonase/LRE-like region" evidence="3">
    <location>
        <begin position="32"/>
        <end position="208"/>
    </location>
</feature>
<keyword evidence="1 2" id="KW-0732">Signal</keyword>
<dbReference type="Proteomes" id="UP000510643">
    <property type="component" value="Chromosome"/>
</dbReference>
<dbReference type="Gene3D" id="2.40.10.500">
    <property type="match status" value="1"/>
</dbReference>
<evidence type="ECO:0000256" key="1">
    <source>
        <dbReference type="ARBA" id="ARBA00022729"/>
    </source>
</evidence>
<evidence type="ECO:0000313" key="6">
    <source>
        <dbReference type="Proteomes" id="UP000510643"/>
    </source>
</evidence>
<dbReference type="InterPro" id="IPR026444">
    <property type="entry name" value="Secre_tail"/>
</dbReference>
<sequence>MIMKKLLFFVTLLTSMLNAQTVSDYVTVSGNPTGIVFDSKGILYVGTESDYGIKKFENNSLTTLKTGMNGQPRQLAIDSFGDIWASFQALGSIKSINSLTGTSVSYPAYSAYGMAIDPISKNIYFSEERDGVISVFDLNTIEITNLSHSIQGARGLVFDKNGNLYVASVKDNKVYKITQNGILSTVVTNVKNPSYLALDKDQNLYISTDYAGKIYKYNLSETTTEADLFVSDLGYTNGLAVYNDELYCALVSRNKVVKISLSDLSTAEISKNEMVIYPNPVKDFLNINIENNNLKIELYSMDGKLILTKENTKQVNVSSLSKGTYILKVITADKTFTQKISKN</sequence>
<reference evidence="5 6" key="1">
    <citation type="submission" date="2019-06" db="EMBL/GenBank/DDBJ databases">
        <title>Emergence of pandrug resistant Empedobacter falsenii in China.</title>
        <authorList>
            <person name="Dong N."/>
            <person name="Chen S."/>
            <person name="Zhang R."/>
        </authorList>
    </citation>
    <scope>NUCLEOTIDE SEQUENCE [LARGE SCALE GENOMIC DNA]</scope>
    <source>
        <strain evidence="5 6">1681-1</strain>
    </source>
</reference>
<feature type="domain" description="Secretion system C-terminal sorting" evidence="4">
    <location>
        <begin position="276"/>
        <end position="340"/>
    </location>
</feature>
<evidence type="ECO:0000256" key="2">
    <source>
        <dbReference type="SAM" id="SignalP"/>
    </source>
</evidence>
<evidence type="ECO:0000259" key="4">
    <source>
        <dbReference type="Pfam" id="PF18962"/>
    </source>
</evidence>
<dbReference type="InterPro" id="IPR013658">
    <property type="entry name" value="SGL"/>
</dbReference>
<accession>A0A7H9DTJ3</accession>
<gene>
    <name evidence="5" type="ORF">FH779_10685</name>
</gene>
<dbReference type="KEGG" id="efal:FH779_10685"/>